<organism evidence="1 2">
    <name type="scientific">Schistosoma bovis</name>
    <name type="common">Blood fluke</name>
    <dbReference type="NCBI Taxonomy" id="6184"/>
    <lineage>
        <taxon>Eukaryota</taxon>
        <taxon>Metazoa</taxon>
        <taxon>Spiralia</taxon>
        <taxon>Lophotrochozoa</taxon>
        <taxon>Platyhelminthes</taxon>
        <taxon>Trematoda</taxon>
        <taxon>Digenea</taxon>
        <taxon>Strigeidida</taxon>
        <taxon>Schistosomatoidea</taxon>
        <taxon>Schistosomatidae</taxon>
        <taxon>Schistosoma</taxon>
    </lineage>
</organism>
<keyword evidence="2" id="KW-1185">Reference proteome</keyword>
<dbReference type="PANTHER" id="PTHR10632:SF2">
    <property type="entry name" value="SULFIDE:QUINONE OXIDOREDUCTASE, MITOCHONDRIAL"/>
    <property type="match status" value="1"/>
</dbReference>
<sequence>MCCPEILTKTPKLTNPKASDYVDVNVKTLRHNHYDNIFALGDCAALPTSKTAAAVAGQVGTLEKNICDIINGGQGNVSEVTEFDYRAKPLETLPIDQGKERYLFYFTKTYLLPPLYWDGLLRAKPLETLPIDQGKERYLFYFTKTYLLPPLYWDGLL</sequence>
<dbReference type="Gene3D" id="3.50.50.60">
    <property type="entry name" value="FAD/NAD(P)-binding domain"/>
    <property type="match status" value="1"/>
</dbReference>
<dbReference type="InterPro" id="IPR036188">
    <property type="entry name" value="FAD/NAD-bd_sf"/>
</dbReference>
<dbReference type="GO" id="GO:0070224">
    <property type="term" value="F:sulfide:quinone oxidoreductase activity"/>
    <property type="evidence" value="ECO:0007669"/>
    <property type="project" value="TreeGrafter"/>
</dbReference>
<dbReference type="GO" id="GO:0071949">
    <property type="term" value="F:FAD binding"/>
    <property type="evidence" value="ECO:0007669"/>
    <property type="project" value="TreeGrafter"/>
</dbReference>
<dbReference type="EMBL" id="QMKO01002698">
    <property type="protein sequence ID" value="RTG82782.1"/>
    <property type="molecule type" value="Genomic_DNA"/>
</dbReference>
<dbReference type="InterPro" id="IPR015904">
    <property type="entry name" value="Sulphide_quinone_reductase"/>
</dbReference>
<dbReference type="STRING" id="6184.A0A430Q507"/>
<dbReference type="AlphaFoldDB" id="A0A430Q507"/>
<proteinExistence type="predicted"/>
<protein>
    <submittedName>
        <fullName evidence="1">Eukaryotic sulfide quinone oxidoreductase</fullName>
    </submittedName>
</protein>
<dbReference type="PANTHER" id="PTHR10632">
    <property type="entry name" value="SULFIDE:QUINONE OXIDOREDUCTASE"/>
    <property type="match status" value="1"/>
</dbReference>
<dbReference type="GO" id="GO:0005739">
    <property type="term" value="C:mitochondrion"/>
    <property type="evidence" value="ECO:0007669"/>
    <property type="project" value="TreeGrafter"/>
</dbReference>
<comment type="caution">
    <text evidence="1">The sequence shown here is derived from an EMBL/GenBank/DDBJ whole genome shotgun (WGS) entry which is preliminary data.</text>
</comment>
<evidence type="ECO:0000313" key="2">
    <source>
        <dbReference type="Proteomes" id="UP000290809"/>
    </source>
</evidence>
<dbReference type="Proteomes" id="UP000290809">
    <property type="component" value="Unassembled WGS sequence"/>
</dbReference>
<feature type="non-terminal residue" evidence="1">
    <location>
        <position position="157"/>
    </location>
</feature>
<dbReference type="GO" id="GO:0070221">
    <property type="term" value="P:sulfide oxidation, using sulfide:quinone oxidoreductase"/>
    <property type="evidence" value="ECO:0007669"/>
    <property type="project" value="TreeGrafter"/>
</dbReference>
<name>A0A430Q507_SCHBO</name>
<reference evidence="1 2" key="1">
    <citation type="journal article" date="2019" name="PLoS Pathog.">
        <title>Genome sequence of the bovine parasite Schistosoma bovis Tanzania.</title>
        <authorList>
            <person name="Oey H."/>
            <person name="Zakrzewski M."/>
            <person name="Gobert G."/>
            <person name="Gravermann K."/>
            <person name="Stoye J."/>
            <person name="Jones M."/>
            <person name="Mcmanus D."/>
            <person name="Krause L."/>
        </authorList>
    </citation>
    <scope>NUCLEOTIDE SEQUENCE [LARGE SCALE GENOMIC DNA]</scope>
    <source>
        <strain evidence="1 2">TAN1997</strain>
    </source>
</reference>
<evidence type="ECO:0000313" key="1">
    <source>
        <dbReference type="EMBL" id="RTG82782.1"/>
    </source>
</evidence>
<gene>
    <name evidence="1" type="ORF">DC041_0005427</name>
</gene>
<accession>A0A430Q507</accession>